<dbReference type="NCBIfam" id="TIGR00278">
    <property type="entry name" value="membrane protein insertion efficiency factor YidD"/>
    <property type="match status" value="1"/>
</dbReference>
<dbReference type="PROSITE" id="PS51257">
    <property type="entry name" value="PROKAR_LIPOPROTEIN"/>
    <property type="match status" value="1"/>
</dbReference>
<name>A0A399D3B2_9BACT</name>
<protein>
    <submittedName>
        <fullName evidence="2">Membrane protein insertion efficiency factor YidD</fullName>
    </submittedName>
</protein>
<keyword evidence="1" id="KW-1133">Transmembrane helix</keyword>
<dbReference type="EMBL" id="QWET01000003">
    <property type="protein sequence ID" value="RIH66435.1"/>
    <property type="molecule type" value="Genomic_DNA"/>
</dbReference>
<organism evidence="2 3">
    <name type="scientific">Mariniphaga sediminis</name>
    <dbReference type="NCBI Taxonomy" id="1628158"/>
    <lineage>
        <taxon>Bacteria</taxon>
        <taxon>Pseudomonadati</taxon>
        <taxon>Bacteroidota</taxon>
        <taxon>Bacteroidia</taxon>
        <taxon>Marinilabiliales</taxon>
        <taxon>Prolixibacteraceae</taxon>
        <taxon>Mariniphaga</taxon>
    </lineage>
</organism>
<evidence type="ECO:0000313" key="2">
    <source>
        <dbReference type="EMBL" id="RIH66435.1"/>
    </source>
</evidence>
<proteinExistence type="predicted"/>
<accession>A0A399D3B2</accession>
<dbReference type="Pfam" id="PF01809">
    <property type="entry name" value="YidD"/>
    <property type="match status" value="1"/>
</dbReference>
<dbReference type="Proteomes" id="UP000266441">
    <property type="component" value="Unassembled WGS sequence"/>
</dbReference>
<evidence type="ECO:0000313" key="3">
    <source>
        <dbReference type="Proteomes" id="UP000266441"/>
    </source>
</evidence>
<dbReference type="PANTHER" id="PTHR33383">
    <property type="entry name" value="MEMBRANE PROTEIN INSERTION EFFICIENCY FACTOR-RELATED"/>
    <property type="match status" value="1"/>
</dbReference>
<sequence>MTQKTKTITIISGSNTDLRRIIPLLIIFFVAGCFSMQAQVSSNDYKMDELRGLFEAHQHKPVTYTSDTNKPKNEFEFLMASSFNVYKAFFSSQDNPSCVFHPSCSEYSVQALQQKNLLLGTLYTFDRLSRCHRLIKPGQYYFDPMKQRFYDPVR</sequence>
<keyword evidence="3" id="KW-1185">Reference proteome</keyword>
<dbReference type="OrthoDB" id="9801753at2"/>
<evidence type="ECO:0000256" key="1">
    <source>
        <dbReference type="SAM" id="Phobius"/>
    </source>
</evidence>
<keyword evidence="1" id="KW-0812">Transmembrane</keyword>
<dbReference type="AlphaFoldDB" id="A0A399D3B2"/>
<dbReference type="SMART" id="SM01234">
    <property type="entry name" value="Haemolytic"/>
    <property type="match status" value="1"/>
</dbReference>
<gene>
    <name evidence="2" type="ORF">D1164_05915</name>
</gene>
<dbReference type="PANTHER" id="PTHR33383:SF1">
    <property type="entry name" value="MEMBRANE PROTEIN INSERTION EFFICIENCY FACTOR-RELATED"/>
    <property type="match status" value="1"/>
</dbReference>
<feature type="transmembrane region" description="Helical" evidence="1">
    <location>
        <begin position="21"/>
        <end position="40"/>
    </location>
</feature>
<comment type="caution">
    <text evidence="2">The sequence shown here is derived from an EMBL/GenBank/DDBJ whole genome shotgun (WGS) entry which is preliminary data.</text>
</comment>
<dbReference type="InterPro" id="IPR002696">
    <property type="entry name" value="Membr_insert_effic_factor_YidD"/>
</dbReference>
<keyword evidence="1" id="KW-0472">Membrane</keyword>
<dbReference type="RefSeq" id="WP_119349022.1">
    <property type="nucleotide sequence ID" value="NZ_QWET01000003.1"/>
</dbReference>
<reference evidence="2 3" key="1">
    <citation type="journal article" date="2015" name="Int. J. Syst. Evol. Microbiol.">
        <title>Mariniphaga sediminis sp. nov., isolated from coastal sediment.</title>
        <authorList>
            <person name="Wang F.Q."/>
            <person name="Shen Q.Y."/>
            <person name="Chen G.J."/>
            <person name="Du Z.J."/>
        </authorList>
    </citation>
    <scope>NUCLEOTIDE SEQUENCE [LARGE SCALE GENOMIC DNA]</scope>
    <source>
        <strain evidence="2 3">SY21</strain>
    </source>
</reference>